<gene>
    <name evidence="7" type="ORF">CHILSU_LOCUS2288</name>
</gene>
<evidence type="ECO:0000256" key="2">
    <source>
        <dbReference type="ARBA" id="ARBA00022645"/>
    </source>
</evidence>
<dbReference type="Pfam" id="PF00450">
    <property type="entry name" value="Peptidase_S10"/>
    <property type="match status" value="1"/>
</dbReference>
<evidence type="ECO:0000256" key="5">
    <source>
        <dbReference type="ARBA" id="ARBA00022801"/>
    </source>
</evidence>
<dbReference type="Gene3D" id="3.40.50.1820">
    <property type="entry name" value="alpha/beta hydrolase"/>
    <property type="match status" value="1"/>
</dbReference>
<dbReference type="Proteomes" id="UP001153292">
    <property type="component" value="Chromosome 13"/>
</dbReference>
<evidence type="ECO:0008006" key="9">
    <source>
        <dbReference type="Google" id="ProtNLM"/>
    </source>
</evidence>
<dbReference type="PANTHER" id="PTHR11802:SF3">
    <property type="entry name" value="RETINOID-INDUCIBLE SERINE CARBOXYPEPTIDASE"/>
    <property type="match status" value="1"/>
</dbReference>
<proteinExistence type="inferred from homology"/>
<keyword evidence="6" id="KW-0325">Glycoprotein</keyword>
<reference evidence="7" key="1">
    <citation type="submission" date="2021-12" db="EMBL/GenBank/DDBJ databases">
        <authorList>
            <person name="King R."/>
        </authorList>
    </citation>
    <scope>NUCLEOTIDE SEQUENCE</scope>
</reference>
<evidence type="ECO:0000313" key="8">
    <source>
        <dbReference type="Proteomes" id="UP001153292"/>
    </source>
</evidence>
<evidence type="ECO:0000256" key="4">
    <source>
        <dbReference type="ARBA" id="ARBA00022729"/>
    </source>
</evidence>
<protein>
    <recommendedName>
        <fullName evidence="9">Seminal fluid protein</fullName>
    </recommendedName>
</protein>
<comment type="similarity">
    <text evidence="1">Belongs to the peptidase S10 family.</text>
</comment>
<keyword evidence="5" id="KW-0378">Hydrolase</keyword>
<keyword evidence="8" id="KW-1185">Reference proteome</keyword>
<keyword evidence="3" id="KW-0645">Protease</keyword>
<accession>A0ABN8B0E7</accession>
<name>A0ABN8B0E7_CHISP</name>
<evidence type="ECO:0000256" key="6">
    <source>
        <dbReference type="ARBA" id="ARBA00023180"/>
    </source>
</evidence>
<dbReference type="InterPro" id="IPR029058">
    <property type="entry name" value="AB_hydrolase_fold"/>
</dbReference>
<sequence length="412" mass="46935">MVICVSAALMEDVDETHYAKALNKWKSVQKYVEVRPGAFIFYWLYYADGTIEGADKKPLVIWIQGGPGLAASGIANFAEIGPLNMDMQPRNHTWVNGKNLLLIDHPVGTGFSYVTDNSLLVKSDRVMATDLSKTIRAIFRTHKQFRKTPSYIFGQSYGGKICPRLAYYLHTAIEKKRLKMNLKGIGVGSGWVDPKESILTYSNYLYAMGAIDRNTYLKITTIAKRIAEFIEKKDYATANKWDILLHSTISKESGMEINFNNINQGSQYVTLALLNKKVNSYVKPTLVIVNQSLEWSYLSEEVFDSMNESFFLPSTRFLEILLNKTDLNIAVYNGNLDVVTPLAGATNWVHKLRWHSAEQFRNAKRIPINGHRNGFFKKAKRFSFWWVFGAGHWVPEDNPTAMEQILNHVMYS</sequence>
<evidence type="ECO:0000256" key="1">
    <source>
        <dbReference type="ARBA" id="ARBA00009431"/>
    </source>
</evidence>
<dbReference type="PRINTS" id="PR00724">
    <property type="entry name" value="CRBOXYPTASEC"/>
</dbReference>
<organism evidence="7 8">
    <name type="scientific">Chilo suppressalis</name>
    <name type="common">Asiatic rice borer moth</name>
    <dbReference type="NCBI Taxonomy" id="168631"/>
    <lineage>
        <taxon>Eukaryota</taxon>
        <taxon>Metazoa</taxon>
        <taxon>Ecdysozoa</taxon>
        <taxon>Arthropoda</taxon>
        <taxon>Hexapoda</taxon>
        <taxon>Insecta</taxon>
        <taxon>Pterygota</taxon>
        <taxon>Neoptera</taxon>
        <taxon>Endopterygota</taxon>
        <taxon>Lepidoptera</taxon>
        <taxon>Glossata</taxon>
        <taxon>Ditrysia</taxon>
        <taxon>Pyraloidea</taxon>
        <taxon>Crambidae</taxon>
        <taxon>Crambinae</taxon>
        <taxon>Chilo</taxon>
    </lineage>
</organism>
<dbReference type="PANTHER" id="PTHR11802">
    <property type="entry name" value="SERINE PROTEASE FAMILY S10 SERINE CARBOXYPEPTIDASE"/>
    <property type="match status" value="1"/>
</dbReference>
<keyword evidence="4" id="KW-0732">Signal</keyword>
<dbReference type="SUPFAM" id="SSF53474">
    <property type="entry name" value="alpha/beta-Hydrolases"/>
    <property type="match status" value="1"/>
</dbReference>
<evidence type="ECO:0000256" key="3">
    <source>
        <dbReference type="ARBA" id="ARBA00022670"/>
    </source>
</evidence>
<keyword evidence="2" id="KW-0121">Carboxypeptidase</keyword>
<evidence type="ECO:0000313" key="7">
    <source>
        <dbReference type="EMBL" id="CAH0399157.1"/>
    </source>
</evidence>
<dbReference type="InterPro" id="IPR001563">
    <property type="entry name" value="Peptidase_S10"/>
</dbReference>
<dbReference type="EMBL" id="OU963906">
    <property type="protein sequence ID" value="CAH0399157.1"/>
    <property type="molecule type" value="Genomic_DNA"/>
</dbReference>